<dbReference type="Proteomes" id="UP000039865">
    <property type="component" value="Unassembled WGS sequence"/>
</dbReference>
<protein>
    <submittedName>
        <fullName evidence="2">Uncharacterized protein</fullName>
    </submittedName>
</protein>
<accession>A0A078B3Y7</accession>
<feature type="compositionally biased region" description="Polar residues" evidence="1">
    <location>
        <begin position="379"/>
        <end position="392"/>
    </location>
</feature>
<dbReference type="InParanoid" id="A0A078B3Y7"/>
<evidence type="ECO:0000256" key="1">
    <source>
        <dbReference type="SAM" id="MobiDB-lite"/>
    </source>
</evidence>
<dbReference type="OrthoDB" id="10688905at2759"/>
<gene>
    <name evidence="2" type="primary">Contig19297.g20456</name>
    <name evidence="2" type="ORF">STYLEM_17011</name>
</gene>
<feature type="region of interest" description="Disordered" evidence="1">
    <location>
        <begin position="424"/>
        <end position="443"/>
    </location>
</feature>
<name>A0A078B3Y7_STYLE</name>
<evidence type="ECO:0000313" key="3">
    <source>
        <dbReference type="Proteomes" id="UP000039865"/>
    </source>
</evidence>
<dbReference type="EMBL" id="CCKQ01016031">
    <property type="protein sequence ID" value="CDW87897.1"/>
    <property type="molecule type" value="Genomic_DNA"/>
</dbReference>
<evidence type="ECO:0000313" key="2">
    <source>
        <dbReference type="EMBL" id="CDW87897.1"/>
    </source>
</evidence>
<dbReference type="AlphaFoldDB" id="A0A078B3Y7"/>
<feature type="region of interest" description="Disordered" evidence="1">
    <location>
        <begin position="379"/>
        <end position="405"/>
    </location>
</feature>
<proteinExistence type="predicted"/>
<reference evidence="2 3" key="1">
    <citation type="submission" date="2014-06" db="EMBL/GenBank/DDBJ databases">
        <authorList>
            <person name="Swart Estienne"/>
        </authorList>
    </citation>
    <scope>NUCLEOTIDE SEQUENCE [LARGE SCALE GENOMIC DNA]</scope>
    <source>
        <strain evidence="2 3">130c</strain>
    </source>
</reference>
<sequence length="605" mass="71340">MVIRVFDGDLSETKQEALQKFRERHVQQMLNKRNNPFGQTQQKKQLWLQNGSNSISRANHNITGLRKNSDQSDSQMNRTYVEASQHNQDLSHTITSSINNLRLNHESPTQFQTIQEKSKLQEYDEFRNSSRLEIDSPMLGIKNDYKKNINKNINYNDSFETYQNVKLNKTFMITQKEKRIHHNRFRSSVNGLNQNDKKLKQQIFDNTQEKLINNQKFFRVTHSSQNQKRQPGQINYRNLQSLPKQYQTFYSNKANYIGFHDKVDGGKNLQQYFMEQSNIKNTLELNKKALVNLEKKCDSTLASLTNRNRNMISKYTTMISNLQTPDSRFDHQTFRTELENEIKSGQVYKQTIQILKMERKHERKMKDFKEVMNKKYQAEVNQNTQETGGSTSPKDKKLSTIKKKKKDTRGLNLEVDDDFTINVENTDDEDNQENAGNLLNDNLSDYSYQDNDDEVNIFTDKFIQKSEEKNPKFDYTTIQTQNQNRVIETRQSRTQSAVNKNIIKISKRADLKERINKMILSRNLKPGQSKKTQMLQSHEVSKEKIVFNTKKGQILYTQDSLKRLLNNDSLKYERSMKAVVDEFMEFSSKSYYFISNRLKNTKCQF</sequence>
<organism evidence="2 3">
    <name type="scientific">Stylonychia lemnae</name>
    <name type="common">Ciliate</name>
    <dbReference type="NCBI Taxonomy" id="5949"/>
    <lineage>
        <taxon>Eukaryota</taxon>
        <taxon>Sar</taxon>
        <taxon>Alveolata</taxon>
        <taxon>Ciliophora</taxon>
        <taxon>Intramacronucleata</taxon>
        <taxon>Spirotrichea</taxon>
        <taxon>Stichotrichia</taxon>
        <taxon>Sporadotrichida</taxon>
        <taxon>Oxytrichidae</taxon>
        <taxon>Stylonychinae</taxon>
        <taxon>Stylonychia</taxon>
    </lineage>
</organism>
<keyword evidence="3" id="KW-1185">Reference proteome</keyword>
<feature type="compositionally biased region" description="Polar residues" evidence="1">
    <location>
        <begin position="433"/>
        <end position="443"/>
    </location>
</feature>